<name>A0A1J5TMZ9_9ZZZZ</name>
<keyword evidence="5 7" id="KW-1133">Transmembrane helix</keyword>
<keyword evidence="4" id="KW-0732">Signal</keyword>
<feature type="transmembrane region" description="Helical" evidence="7">
    <location>
        <begin position="650"/>
        <end position="671"/>
    </location>
</feature>
<evidence type="ECO:0000256" key="2">
    <source>
        <dbReference type="ARBA" id="ARBA00022475"/>
    </source>
</evidence>
<keyword evidence="2" id="KW-1003">Cell membrane</keyword>
<organism evidence="9">
    <name type="scientific">mine drainage metagenome</name>
    <dbReference type="NCBI Taxonomy" id="410659"/>
    <lineage>
        <taxon>unclassified sequences</taxon>
        <taxon>metagenomes</taxon>
        <taxon>ecological metagenomes</taxon>
    </lineage>
</organism>
<feature type="transmembrane region" description="Helical" evidence="7">
    <location>
        <begin position="539"/>
        <end position="561"/>
    </location>
</feature>
<evidence type="ECO:0000313" key="9">
    <source>
        <dbReference type="EMBL" id="OIR15076.1"/>
    </source>
</evidence>
<evidence type="ECO:0000256" key="5">
    <source>
        <dbReference type="ARBA" id="ARBA00022989"/>
    </source>
</evidence>
<evidence type="ECO:0000256" key="4">
    <source>
        <dbReference type="ARBA" id="ARBA00022729"/>
    </source>
</evidence>
<dbReference type="SUPFAM" id="SSF81342">
    <property type="entry name" value="Transmembrane di-heme cytochromes"/>
    <property type="match status" value="1"/>
</dbReference>
<dbReference type="GO" id="GO:0005886">
    <property type="term" value="C:plasma membrane"/>
    <property type="evidence" value="ECO:0007669"/>
    <property type="project" value="UniProtKB-SubCell"/>
</dbReference>
<keyword evidence="3 7" id="KW-0812">Transmembrane</keyword>
<feature type="transmembrane region" description="Helical" evidence="7">
    <location>
        <begin position="611"/>
        <end position="630"/>
    </location>
</feature>
<comment type="caution">
    <text evidence="9">The sequence shown here is derived from an EMBL/GenBank/DDBJ whole genome shotgun (WGS) entry which is preliminary data.</text>
</comment>
<dbReference type="InterPro" id="IPR036280">
    <property type="entry name" value="Multihaem_cyt_sf"/>
</dbReference>
<keyword evidence="6 7" id="KW-0472">Membrane</keyword>
<reference evidence="9" key="1">
    <citation type="submission" date="2016-10" db="EMBL/GenBank/DDBJ databases">
        <title>Sequence of Gallionella enrichment culture.</title>
        <authorList>
            <person name="Poehlein A."/>
            <person name="Muehling M."/>
            <person name="Daniel R."/>
        </authorList>
    </citation>
    <scope>NUCLEOTIDE SEQUENCE</scope>
</reference>
<dbReference type="Pfam" id="PF01292">
    <property type="entry name" value="Ni_hydr_CYTB"/>
    <property type="match status" value="1"/>
</dbReference>
<evidence type="ECO:0000256" key="1">
    <source>
        <dbReference type="ARBA" id="ARBA00004651"/>
    </source>
</evidence>
<dbReference type="GO" id="GO:0009055">
    <property type="term" value="F:electron transfer activity"/>
    <property type="evidence" value="ECO:0007669"/>
    <property type="project" value="InterPro"/>
</dbReference>
<evidence type="ECO:0000256" key="6">
    <source>
        <dbReference type="ARBA" id="ARBA00023136"/>
    </source>
</evidence>
<dbReference type="Gene3D" id="3.90.10.10">
    <property type="entry name" value="Cytochrome C3"/>
    <property type="match status" value="2"/>
</dbReference>
<dbReference type="InterPro" id="IPR011577">
    <property type="entry name" value="Cyt_b561_bac/Ni-Hgenase"/>
</dbReference>
<dbReference type="EMBL" id="MLJW01000010">
    <property type="protein sequence ID" value="OIR15076.1"/>
    <property type="molecule type" value="Genomic_DNA"/>
</dbReference>
<dbReference type="Gene3D" id="1.20.950.20">
    <property type="entry name" value="Transmembrane di-heme cytochromes, Chain C"/>
    <property type="match status" value="1"/>
</dbReference>
<dbReference type="PANTHER" id="PTHR35038:SF6">
    <property type="entry name" value="SURFACE LOCALIZED DECAHEME CYTOCHROME C LIPOPROTEIN"/>
    <property type="match status" value="1"/>
</dbReference>
<dbReference type="Gene3D" id="1.10.780.10">
    <property type="entry name" value="Hydroxylamine Oxidoreductase, Chain A, domain 1"/>
    <property type="match status" value="2"/>
</dbReference>
<proteinExistence type="predicted"/>
<feature type="transmembrane region" description="Helical" evidence="7">
    <location>
        <begin position="500"/>
        <end position="519"/>
    </location>
</feature>
<dbReference type="GO" id="GO:0016491">
    <property type="term" value="F:oxidoreductase activity"/>
    <property type="evidence" value="ECO:0007669"/>
    <property type="project" value="TreeGrafter"/>
</dbReference>
<dbReference type="AlphaFoldDB" id="A0A1J5TMZ9"/>
<evidence type="ECO:0000259" key="8">
    <source>
        <dbReference type="Pfam" id="PF01292"/>
    </source>
</evidence>
<dbReference type="PANTHER" id="PTHR35038">
    <property type="entry name" value="DISSIMILATORY SULFITE REDUCTASE SIRA"/>
    <property type="match status" value="1"/>
</dbReference>
<feature type="domain" description="Cytochrome b561 bacterial/Ni-hydrogenase" evidence="8">
    <location>
        <begin position="495"/>
        <end position="673"/>
    </location>
</feature>
<comment type="subcellular location">
    <subcellularLocation>
        <location evidence="1">Cell membrane</location>
        <topology evidence="1">Multi-pass membrane protein</topology>
    </subcellularLocation>
</comment>
<evidence type="ECO:0000256" key="3">
    <source>
        <dbReference type="ARBA" id="ARBA00022692"/>
    </source>
</evidence>
<dbReference type="GO" id="GO:0022904">
    <property type="term" value="P:respiratory electron transport chain"/>
    <property type="evidence" value="ECO:0007669"/>
    <property type="project" value="InterPro"/>
</dbReference>
<sequence>MGALIVLFSVARSTVRAAEAPANDPNAACLDCHDDPTLTTLRHGKKVSLAVNPAALKGSVHSSLACTDCHEGFDPDKSPHASPIKPVDCTGCHDGFGKTHPFHPRLALDPLPKGPDTTCTACHGTHAISGRKSAASPFAPARQAETCGQCHQREKIQFLASAHGRRTMQPGARPTDQPTCLTCHATPVVGKAGQPPSIALKLAQTKLCESCHAEREAVARQTVLGRRFIVSFDRSVHGAALAKGNAEAATCVDCHGSHETNPAMAANSKVNLQNVASTCGRCHAKEADAFKQSVHATALAKGNLDSPSCTRCHGEHDIKAPSDPTSPVYAKNVSQQVCASCHASLRLSKKYGFSADRFETFADSYHGLSMRGGSVVVVNCASCHGAHDIRSDKDPLSPVNKARLAQTCGRCHPGANTHFAVGAVHASPDSRRQDPVLYWVSTLYVWLIFVVIGSMALHNALDFLKKIRRKLAIQKGLVTEEPVAHRLYLRMTVEERLQHATLVLSFAALVITGFMLRYPEAWWVVAIRHVSESAFTWRGIVHRVAGVAMIVAGAWHIGYLAGTPAGRRLFVDLLPRRRDLTDPFRVLRYNLGLSASKPRFPRFSYIEKAEYWALIWGALLMSVTGAILWFDNTSMGLLSKLGFDVARTIHFYEAVLATLAILVWHFYFVIFKPDVYPMNLSWLTGRMSEREMLEEHPAELERLKKEGAGHEPPKPAKGP</sequence>
<evidence type="ECO:0000256" key="7">
    <source>
        <dbReference type="SAM" id="Phobius"/>
    </source>
</evidence>
<gene>
    <name evidence="9" type="ORF">GALL_41950</name>
</gene>
<dbReference type="SUPFAM" id="SSF48695">
    <property type="entry name" value="Multiheme cytochromes"/>
    <property type="match status" value="1"/>
</dbReference>
<protein>
    <submittedName>
        <fullName evidence="9">Cytochrome c nitrite reductase pentaheme subunit</fullName>
    </submittedName>
</protein>
<dbReference type="InterPro" id="IPR051829">
    <property type="entry name" value="Multiheme_Cytochr_ET"/>
</dbReference>
<dbReference type="InterPro" id="IPR016174">
    <property type="entry name" value="Di-haem_cyt_TM"/>
</dbReference>
<feature type="transmembrane region" description="Helical" evidence="7">
    <location>
        <begin position="436"/>
        <end position="461"/>
    </location>
</feature>
<accession>A0A1J5TMZ9</accession>